<organism evidence="1">
    <name type="scientific">Anguilla anguilla</name>
    <name type="common">European freshwater eel</name>
    <name type="synonym">Muraena anguilla</name>
    <dbReference type="NCBI Taxonomy" id="7936"/>
    <lineage>
        <taxon>Eukaryota</taxon>
        <taxon>Metazoa</taxon>
        <taxon>Chordata</taxon>
        <taxon>Craniata</taxon>
        <taxon>Vertebrata</taxon>
        <taxon>Euteleostomi</taxon>
        <taxon>Actinopterygii</taxon>
        <taxon>Neopterygii</taxon>
        <taxon>Teleostei</taxon>
        <taxon>Anguilliformes</taxon>
        <taxon>Anguillidae</taxon>
        <taxon>Anguilla</taxon>
    </lineage>
</organism>
<dbReference type="EMBL" id="GBXM01050197">
    <property type="protein sequence ID" value="JAH58380.1"/>
    <property type="molecule type" value="Transcribed_RNA"/>
</dbReference>
<accession>A0A0E9TZM9</accession>
<sequence>MTALTLHHLPRLKLLPHSSVSRGPSLYLHGKTNDSISFRNIICVRCPLNTNGKSTRSEEQD</sequence>
<evidence type="ECO:0000313" key="1">
    <source>
        <dbReference type="EMBL" id="JAH58380.1"/>
    </source>
</evidence>
<dbReference type="AlphaFoldDB" id="A0A0E9TZM9"/>
<proteinExistence type="predicted"/>
<protein>
    <submittedName>
        <fullName evidence="1">Uncharacterized protein</fullName>
    </submittedName>
</protein>
<name>A0A0E9TZM9_ANGAN</name>
<reference evidence="1" key="1">
    <citation type="submission" date="2014-11" db="EMBL/GenBank/DDBJ databases">
        <authorList>
            <person name="Amaro Gonzalez C."/>
        </authorList>
    </citation>
    <scope>NUCLEOTIDE SEQUENCE</scope>
</reference>
<reference evidence="1" key="2">
    <citation type="journal article" date="2015" name="Fish Shellfish Immunol.">
        <title>Early steps in the European eel (Anguilla anguilla)-Vibrio vulnificus interaction in the gills: Role of the RtxA13 toxin.</title>
        <authorList>
            <person name="Callol A."/>
            <person name="Pajuelo D."/>
            <person name="Ebbesson L."/>
            <person name="Teles M."/>
            <person name="MacKenzie S."/>
            <person name="Amaro C."/>
        </authorList>
    </citation>
    <scope>NUCLEOTIDE SEQUENCE</scope>
</reference>